<dbReference type="CDD" id="cd00092">
    <property type="entry name" value="HTH_CRP"/>
    <property type="match status" value="1"/>
</dbReference>
<evidence type="ECO:0008006" key="8">
    <source>
        <dbReference type="Google" id="ProtNLM"/>
    </source>
</evidence>
<dbReference type="Pfam" id="PF13545">
    <property type="entry name" value="HTH_Crp_2"/>
    <property type="match status" value="1"/>
</dbReference>
<comment type="caution">
    <text evidence="6">The sequence shown here is derived from an EMBL/GenBank/DDBJ whole genome shotgun (WGS) entry which is preliminary data.</text>
</comment>
<dbReference type="PROSITE" id="PS51063">
    <property type="entry name" value="HTH_CRP_2"/>
    <property type="match status" value="1"/>
</dbReference>
<dbReference type="EMBL" id="MGFQ01000037">
    <property type="protein sequence ID" value="OGM08749.1"/>
    <property type="molecule type" value="Genomic_DNA"/>
</dbReference>
<keyword evidence="2" id="KW-0238">DNA-binding</keyword>
<dbReference type="PANTHER" id="PTHR24567">
    <property type="entry name" value="CRP FAMILY TRANSCRIPTIONAL REGULATORY PROTEIN"/>
    <property type="match status" value="1"/>
</dbReference>
<feature type="domain" description="HTH crp-type" evidence="5">
    <location>
        <begin position="136"/>
        <end position="209"/>
    </location>
</feature>
<dbReference type="SUPFAM" id="SSF51206">
    <property type="entry name" value="cAMP-binding domain-like"/>
    <property type="match status" value="1"/>
</dbReference>
<reference evidence="6 7" key="1">
    <citation type="journal article" date="2016" name="Nat. Commun.">
        <title>Thousands of microbial genomes shed light on interconnected biogeochemical processes in an aquifer system.</title>
        <authorList>
            <person name="Anantharaman K."/>
            <person name="Brown C.T."/>
            <person name="Hug L.A."/>
            <person name="Sharon I."/>
            <person name="Castelle C.J."/>
            <person name="Probst A.J."/>
            <person name="Thomas B.C."/>
            <person name="Singh A."/>
            <person name="Wilkins M.J."/>
            <person name="Karaoz U."/>
            <person name="Brodie E.L."/>
            <person name="Williams K.H."/>
            <person name="Hubbard S.S."/>
            <person name="Banfield J.F."/>
        </authorList>
    </citation>
    <scope>NUCLEOTIDE SEQUENCE [LARGE SCALE GENOMIC DNA]</scope>
</reference>
<dbReference type="PANTHER" id="PTHR24567:SF26">
    <property type="entry name" value="REGULATORY PROTEIN YEIL"/>
    <property type="match status" value="1"/>
</dbReference>
<dbReference type="SMART" id="SM00419">
    <property type="entry name" value="HTH_CRP"/>
    <property type="match status" value="1"/>
</dbReference>
<keyword evidence="1" id="KW-0805">Transcription regulation</keyword>
<dbReference type="GO" id="GO:0003677">
    <property type="term" value="F:DNA binding"/>
    <property type="evidence" value="ECO:0007669"/>
    <property type="project" value="UniProtKB-KW"/>
</dbReference>
<evidence type="ECO:0000259" key="5">
    <source>
        <dbReference type="PROSITE" id="PS51063"/>
    </source>
</evidence>
<dbReference type="Gene3D" id="2.60.120.10">
    <property type="entry name" value="Jelly Rolls"/>
    <property type="match status" value="1"/>
</dbReference>
<evidence type="ECO:0000256" key="2">
    <source>
        <dbReference type="ARBA" id="ARBA00023125"/>
    </source>
</evidence>
<dbReference type="InterPro" id="IPR018490">
    <property type="entry name" value="cNMP-bd_dom_sf"/>
</dbReference>
<dbReference type="InterPro" id="IPR036390">
    <property type="entry name" value="WH_DNA-bd_sf"/>
</dbReference>
<evidence type="ECO:0000256" key="3">
    <source>
        <dbReference type="ARBA" id="ARBA00023163"/>
    </source>
</evidence>
<dbReference type="AlphaFoldDB" id="A0A1F7X207"/>
<keyword evidence="3" id="KW-0804">Transcription</keyword>
<dbReference type="PROSITE" id="PS50042">
    <property type="entry name" value="CNMP_BINDING_3"/>
    <property type="match status" value="1"/>
</dbReference>
<protein>
    <recommendedName>
        <fullName evidence="8">HTH crp-type domain-containing protein</fullName>
    </recommendedName>
</protein>
<dbReference type="Proteomes" id="UP000176939">
    <property type="component" value="Unassembled WGS sequence"/>
</dbReference>
<dbReference type="InterPro" id="IPR014710">
    <property type="entry name" value="RmlC-like_jellyroll"/>
</dbReference>
<dbReference type="CDD" id="cd00038">
    <property type="entry name" value="CAP_ED"/>
    <property type="match status" value="1"/>
</dbReference>
<proteinExistence type="predicted"/>
<dbReference type="GO" id="GO:0003700">
    <property type="term" value="F:DNA-binding transcription factor activity"/>
    <property type="evidence" value="ECO:0007669"/>
    <property type="project" value="TreeGrafter"/>
</dbReference>
<organism evidence="6 7">
    <name type="scientific">Candidatus Woesebacteria bacterium RBG_13_36_22</name>
    <dbReference type="NCBI Taxonomy" id="1802478"/>
    <lineage>
        <taxon>Bacteria</taxon>
        <taxon>Candidatus Woeseibacteriota</taxon>
    </lineage>
</organism>
<dbReference type="InterPro" id="IPR050397">
    <property type="entry name" value="Env_Response_Regulators"/>
</dbReference>
<evidence type="ECO:0000313" key="6">
    <source>
        <dbReference type="EMBL" id="OGM08749.1"/>
    </source>
</evidence>
<dbReference type="SMART" id="SM00100">
    <property type="entry name" value="cNMP"/>
    <property type="match status" value="1"/>
</dbReference>
<sequence>MVEPNTSQKIEDFFSKYKKLDYKKGDTLIHGEDEPQGIYYLVKGNVRMFSLTADGKEFTLNIFKPNSYFPMIWAIADIPNAYYYEAMSDIEVVRAPKNDVLTKLIKNDQKVLFELTKRIMVGMGGLLTRIQYLLTADAHQRVASVIVMLTKRFGEKKKDKMIIEIPFTHQEIANLAGLTRETTSLELKKMTDKKLVYRKGKMWVINDLNKLVEESLIILDEKPLPYTF</sequence>
<gene>
    <name evidence="6" type="ORF">A2Z67_00620</name>
</gene>
<accession>A0A1F7X207</accession>
<evidence type="ECO:0000256" key="1">
    <source>
        <dbReference type="ARBA" id="ARBA00023015"/>
    </source>
</evidence>
<dbReference type="PRINTS" id="PR00034">
    <property type="entry name" value="HTHCRP"/>
</dbReference>
<dbReference type="InterPro" id="IPR012318">
    <property type="entry name" value="HTH_CRP"/>
</dbReference>
<evidence type="ECO:0000259" key="4">
    <source>
        <dbReference type="PROSITE" id="PS50042"/>
    </source>
</evidence>
<dbReference type="GO" id="GO:0005829">
    <property type="term" value="C:cytosol"/>
    <property type="evidence" value="ECO:0007669"/>
    <property type="project" value="TreeGrafter"/>
</dbReference>
<evidence type="ECO:0000313" key="7">
    <source>
        <dbReference type="Proteomes" id="UP000176939"/>
    </source>
</evidence>
<dbReference type="Pfam" id="PF00027">
    <property type="entry name" value="cNMP_binding"/>
    <property type="match status" value="1"/>
</dbReference>
<dbReference type="InterPro" id="IPR000595">
    <property type="entry name" value="cNMP-bd_dom"/>
</dbReference>
<feature type="domain" description="Cyclic nucleotide-binding" evidence="4">
    <location>
        <begin position="1"/>
        <end position="97"/>
    </location>
</feature>
<name>A0A1F7X207_9BACT</name>
<dbReference type="SUPFAM" id="SSF46785">
    <property type="entry name" value="Winged helix' DNA-binding domain"/>
    <property type="match status" value="1"/>
</dbReference>